<evidence type="ECO:0000256" key="7">
    <source>
        <dbReference type="ARBA" id="ARBA00023010"/>
    </source>
</evidence>
<dbReference type="InterPro" id="IPR023201">
    <property type="entry name" value="SecY_dom_sf"/>
</dbReference>
<evidence type="ECO:0000256" key="13">
    <source>
        <dbReference type="RuleBase" id="RU004349"/>
    </source>
</evidence>
<evidence type="ECO:0000313" key="15">
    <source>
        <dbReference type="Proteomes" id="UP000178587"/>
    </source>
</evidence>
<dbReference type="InterPro" id="IPR002208">
    <property type="entry name" value="SecY/SEC61-alpha"/>
</dbReference>
<feature type="transmembrane region" description="Helical" evidence="10">
    <location>
        <begin position="260"/>
        <end position="277"/>
    </location>
</feature>
<evidence type="ECO:0000313" key="14">
    <source>
        <dbReference type="EMBL" id="OGG73431.1"/>
    </source>
</evidence>
<feature type="transmembrane region" description="Helical" evidence="10">
    <location>
        <begin position="311"/>
        <end position="330"/>
    </location>
</feature>
<keyword evidence="5 10" id="KW-0653">Protein transport</keyword>
<dbReference type="InterPro" id="IPR026593">
    <property type="entry name" value="SecY"/>
</dbReference>
<evidence type="ECO:0000256" key="10">
    <source>
        <dbReference type="HAMAP-Rule" id="MF_01465"/>
    </source>
</evidence>
<sequence>METFFRKLKLIVKDETLRARVLFVLAALVVFRLLAAIPTPGVDMNALSSFLADNQFFGLLNIFSGGGFSNLSIVMLGVAPYITASIVMQLMTVLIPRLKQMYQEEGDAGRMRFMQYSRYLTVPLAFIQAFAFLLLLQQNGIVPSLDALALLVNIFVIAGGSILLMWIGELISEFGVGNGVSLIIFAGIVASIPSSLAQFIFSFDTAQLPAYIGFTAAAAIITAGVVFITEAERPIPVTYARRVRGSKVLGGISTYLPLRVNQAGVMPIIFALSILLIPQMFATFLANTSIPFIAAGAAALVAAFANQWVYGALYFFFVFIFTYFYTAITFEPHQVAKNLQKNGAFIPGVRPGLTTADYLGNIITRITLVGALFLGTLAILPLILQGITGITAVTIGGTALLIAVSVVLDLVKKIDAQTSIREY</sequence>
<dbReference type="FunFam" id="1.10.3370.10:FF:000001">
    <property type="entry name" value="Preprotein translocase subunit SecY"/>
    <property type="match status" value="1"/>
</dbReference>
<comment type="similarity">
    <text evidence="2 10 13">Belongs to the SecY/SEC61-alpha family.</text>
</comment>
<keyword evidence="8 10" id="KW-0472">Membrane</keyword>
<keyword evidence="4 10" id="KW-0812">Transmembrane</keyword>
<dbReference type="SUPFAM" id="SSF103491">
    <property type="entry name" value="Preprotein translocase SecY subunit"/>
    <property type="match status" value="1"/>
</dbReference>
<dbReference type="InterPro" id="IPR030659">
    <property type="entry name" value="SecY_CS"/>
</dbReference>
<evidence type="ECO:0000256" key="12">
    <source>
        <dbReference type="RuleBase" id="RU003484"/>
    </source>
</evidence>
<dbReference type="GO" id="GO:0043952">
    <property type="term" value="P:protein transport by the Sec complex"/>
    <property type="evidence" value="ECO:0007669"/>
    <property type="project" value="UniProtKB-UniRule"/>
</dbReference>
<keyword evidence="6 10" id="KW-1133">Transmembrane helix</keyword>
<comment type="subunit">
    <text evidence="10">Component of the Sec protein translocase complex. Heterotrimer consisting of SecY, SecE and SecG subunits. The heterotrimers can form oligomers, although 1 heterotrimer is thought to be able to translocate proteins. Interacts with the ribosome. Interacts with SecDF, and other proteins may be involved. Interacts with SecA.</text>
</comment>
<feature type="transmembrane region" description="Helical" evidence="10">
    <location>
        <begin position="390"/>
        <end position="411"/>
    </location>
</feature>
<feature type="transmembrane region" description="Helical" evidence="10">
    <location>
        <begin position="71"/>
        <end position="96"/>
    </location>
</feature>
<evidence type="ECO:0000256" key="1">
    <source>
        <dbReference type="ARBA" id="ARBA00004141"/>
    </source>
</evidence>
<feature type="transmembrane region" description="Helical" evidence="10">
    <location>
        <begin position="180"/>
        <end position="201"/>
    </location>
</feature>
<evidence type="ECO:0000256" key="5">
    <source>
        <dbReference type="ARBA" id="ARBA00022927"/>
    </source>
</evidence>
<protein>
    <recommendedName>
        <fullName evidence="9 10">Protein translocase subunit SecY</fullName>
    </recommendedName>
</protein>
<keyword evidence="7 10" id="KW-0811">Translocation</keyword>
<name>A0A1F6EIG8_9BACT</name>
<dbReference type="Pfam" id="PF00344">
    <property type="entry name" value="SecY"/>
    <property type="match status" value="1"/>
</dbReference>
<dbReference type="Proteomes" id="UP000178587">
    <property type="component" value="Unassembled WGS sequence"/>
</dbReference>
<dbReference type="PANTHER" id="PTHR10906">
    <property type="entry name" value="SECY/SEC61-ALPHA FAMILY MEMBER"/>
    <property type="match status" value="1"/>
</dbReference>
<dbReference type="GO" id="GO:0005886">
    <property type="term" value="C:plasma membrane"/>
    <property type="evidence" value="ECO:0007669"/>
    <property type="project" value="UniProtKB-SubCell"/>
</dbReference>
<dbReference type="PRINTS" id="PR00303">
    <property type="entry name" value="SECYTRNLCASE"/>
</dbReference>
<dbReference type="AlphaFoldDB" id="A0A1F6EIG8"/>
<reference evidence="14 15" key="1">
    <citation type="journal article" date="2016" name="Nat. Commun.">
        <title>Thousands of microbial genomes shed light on interconnected biogeochemical processes in an aquifer system.</title>
        <authorList>
            <person name="Anantharaman K."/>
            <person name="Brown C.T."/>
            <person name="Hug L.A."/>
            <person name="Sharon I."/>
            <person name="Castelle C.J."/>
            <person name="Probst A.J."/>
            <person name="Thomas B.C."/>
            <person name="Singh A."/>
            <person name="Wilkins M.J."/>
            <person name="Karaoz U."/>
            <person name="Brodie E.L."/>
            <person name="Williams K.H."/>
            <person name="Hubbard S.S."/>
            <person name="Banfield J.F."/>
        </authorList>
    </citation>
    <scope>NUCLEOTIDE SEQUENCE [LARGE SCALE GENOMIC DNA]</scope>
</reference>
<dbReference type="EMBL" id="MFLU01000019">
    <property type="protein sequence ID" value="OGG73431.1"/>
    <property type="molecule type" value="Genomic_DNA"/>
</dbReference>
<evidence type="ECO:0000256" key="4">
    <source>
        <dbReference type="ARBA" id="ARBA00022692"/>
    </source>
</evidence>
<gene>
    <name evidence="10" type="primary">secY</name>
    <name evidence="14" type="ORF">A3A34_02415</name>
</gene>
<evidence type="ECO:0000256" key="8">
    <source>
        <dbReference type="ARBA" id="ARBA00023136"/>
    </source>
</evidence>
<evidence type="ECO:0000256" key="9">
    <source>
        <dbReference type="ARBA" id="ARBA00039733"/>
    </source>
</evidence>
<feature type="transmembrane region" description="Helical" evidence="10">
    <location>
        <begin position="208"/>
        <end position="228"/>
    </location>
</feature>
<evidence type="ECO:0000256" key="2">
    <source>
        <dbReference type="ARBA" id="ARBA00005751"/>
    </source>
</evidence>
<dbReference type="GO" id="GO:0006605">
    <property type="term" value="P:protein targeting"/>
    <property type="evidence" value="ECO:0007669"/>
    <property type="project" value="UniProtKB-UniRule"/>
</dbReference>
<comment type="function">
    <text evidence="10 11">The central subunit of the protein translocation channel SecYEG. Consists of two halves formed by TMs 1-5 and 6-10. These two domains form a lateral gate at the front which open onto the bilayer between TMs 2 and 7, and are clamped together by SecE at the back. The channel is closed by both a pore ring composed of hydrophobic SecY resides and a short helix (helix 2A) on the extracellular side of the membrane which forms a plug. The plug probably moves laterally to allow the channel to open. The ring and the pore may move independently.</text>
</comment>
<proteinExistence type="inferred from homology"/>
<keyword evidence="3 10" id="KW-0813">Transport</keyword>
<comment type="subcellular location">
    <subcellularLocation>
        <location evidence="10">Cell membrane</location>
        <topology evidence="10">Multi-pass membrane protein</topology>
    </subcellularLocation>
    <subcellularLocation>
        <location evidence="1 12">Membrane</location>
        <topology evidence="1 12">Multi-pass membrane protein</topology>
    </subcellularLocation>
</comment>
<feature type="transmembrane region" description="Helical" evidence="10">
    <location>
        <begin position="284"/>
        <end position="305"/>
    </location>
</feature>
<dbReference type="HAMAP" id="MF_01465">
    <property type="entry name" value="SecY"/>
    <property type="match status" value="1"/>
</dbReference>
<evidence type="ECO:0000256" key="6">
    <source>
        <dbReference type="ARBA" id="ARBA00022989"/>
    </source>
</evidence>
<feature type="transmembrane region" description="Helical" evidence="10">
    <location>
        <begin position="116"/>
        <end position="136"/>
    </location>
</feature>
<evidence type="ECO:0000256" key="11">
    <source>
        <dbReference type="RuleBase" id="RU000537"/>
    </source>
</evidence>
<feature type="transmembrane region" description="Helical" evidence="10">
    <location>
        <begin position="148"/>
        <end position="168"/>
    </location>
</feature>
<dbReference type="PROSITE" id="PS00755">
    <property type="entry name" value="SECY_1"/>
    <property type="match status" value="1"/>
</dbReference>
<dbReference type="STRING" id="1798507.A3A34_02415"/>
<dbReference type="Gene3D" id="1.10.3370.10">
    <property type="entry name" value="SecY subunit domain"/>
    <property type="match status" value="1"/>
</dbReference>
<dbReference type="NCBIfam" id="TIGR00967">
    <property type="entry name" value="3a0501s007"/>
    <property type="match status" value="1"/>
</dbReference>
<comment type="caution">
    <text evidence="14">The sequence shown here is derived from an EMBL/GenBank/DDBJ whole genome shotgun (WGS) entry which is preliminary data.</text>
</comment>
<dbReference type="PIRSF" id="PIRSF004557">
    <property type="entry name" value="SecY"/>
    <property type="match status" value="1"/>
</dbReference>
<accession>A0A1F6EIG8</accession>
<evidence type="ECO:0000256" key="3">
    <source>
        <dbReference type="ARBA" id="ARBA00022448"/>
    </source>
</evidence>
<organism evidence="14 15">
    <name type="scientific">Candidatus Kaiserbacteria bacterium RIFCSPLOWO2_01_FULL_50_24</name>
    <dbReference type="NCBI Taxonomy" id="1798507"/>
    <lineage>
        <taxon>Bacteria</taxon>
        <taxon>Candidatus Kaiseribacteriota</taxon>
    </lineage>
</organism>
<keyword evidence="10" id="KW-1003">Cell membrane</keyword>
<dbReference type="PROSITE" id="PS00756">
    <property type="entry name" value="SECY_2"/>
    <property type="match status" value="1"/>
</dbReference>
<dbReference type="GO" id="GO:0065002">
    <property type="term" value="P:intracellular protein transmembrane transport"/>
    <property type="evidence" value="ECO:0007669"/>
    <property type="project" value="UniProtKB-UniRule"/>
</dbReference>
<feature type="transmembrane region" description="Helical" evidence="10">
    <location>
        <begin position="362"/>
        <end position="384"/>
    </location>
</feature>